<dbReference type="InterPro" id="IPR000536">
    <property type="entry name" value="Nucl_hrmn_rcpt_lig-bd"/>
</dbReference>
<dbReference type="GO" id="GO:0008270">
    <property type="term" value="F:zinc ion binding"/>
    <property type="evidence" value="ECO:0007669"/>
    <property type="project" value="UniProtKB-KW"/>
</dbReference>
<dbReference type="GO" id="GO:0000978">
    <property type="term" value="F:RNA polymerase II cis-regulatory region sequence-specific DNA binding"/>
    <property type="evidence" value="ECO:0007669"/>
    <property type="project" value="TreeGrafter"/>
</dbReference>
<sequence>QIEIIPCKVCGDKSSGVHYGVITCEGCKGFFRRSQSSVVNYQCPRQKNCVVRSSQPEQVPILSLTKMPRFRMSRDAVKFGRMSKKQREKVEDEVRYHRAQLVRPQQPQALHGPPMTETSPDSSVFDPAATVLSNQHVPYMNNGYNYNGDMNTYTPNGYNNYNSNQEILAKAISEAYVRTCLYTLQNKYKRCLEDRRTCHGYYTIRICFADWVICQAHEHLWLDCAGRLTTIIQQIIEFAKMVPGFMKLSQDDQIVLLKSGGFELSIIRMSRYYDLVSRSVLYGESLLQLKHLLHQLYSAYVLLSPDRQGLKGLAEIQRLSQATLKALRQELDHTHKLPFKGDITVCETLLARIPLLGELNVLHMEALSKLRRSAPHLEFPALHKELFSGESQ</sequence>
<name>A0AAV4VJ80_CAEEX</name>
<keyword evidence="3 13" id="KW-0863">Zinc-finger</keyword>
<evidence type="ECO:0000256" key="9">
    <source>
        <dbReference type="ARBA" id="ARBA00023242"/>
    </source>
</evidence>
<keyword evidence="5 13" id="KW-0805">Transcription regulation</keyword>
<evidence type="ECO:0000313" key="18">
    <source>
        <dbReference type="Proteomes" id="UP001054945"/>
    </source>
</evidence>
<evidence type="ECO:0000256" key="12">
    <source>
        <dbReference type="ARBA" id="ARBA00077334"/>
    </source>
</evidence>
<keyword evidence="2 13" id="KW-0479">Metal-binding</keyword>
<evidence type="ECO:0000256" key="6">
    <source>
        <dbReference type="ARBA" id="ARBA00023125"/>
    </source>
</evidence>
<dbReference type="FunFam" id="3.30.50.10:FF:000003">
    <property type="entry name" value="Nuclear orphan receptor ROR-beta"/>
    <property type="match status" value="1"/>
</dbReference>
<dbReference type="PANTHER" id="PTHR45805:SF2">
    <property type="entry name" value="NUCLEAR HORMONE RECEPTOR HR3-RELATED"/>
    <property type="match status" value="1"/>
</dbReference>
<evidence type="ECO:0000256" key="5">
    <source>
        <dbReference type="ARBA" id="ARBA00023015"/>
    </source>
</evidence>
<dbReference type="Pfam" id="PF00105">
    <property type="entry name" value="zf-C4"/>
    <property type="match status" value="1"/>
</dbReference>
<proteinExistence type="inferred from homology"/>
<evidence type="ECO:0000256" key="8">
    <source>
        <dbReference type="ARBA" id="ARBA00023170"/>
    </source>
</evidence>
<comment type="caution">
    <text evidence="17">The sequence shown here is derived from an EMBL/GenBank/DDBJ whole genome shotgun (WGS) entry which is preliminary data.</text>
</comment>
<keyword evidence="9 13" id="KW-0539">Nucleus</keyword>
<dbReference type="GO" id="GO:0004879">
    <property type="term" value="F:nuclear receptor activity"/>
    <property type="evidence" value="ECO:0007669"/>
    <property type="project" value="TreeGrafter"/>
</dbReference>
<dbReference type="PROSITE" id="PS51843">
    <property type="entry name" value="NR_LBD"/>
    <property type="match status" value="1"/>
</dbReference>
<organism evidence="17 18">
    <name type="scientific">Caerostris extrusa</name>
    <name type="common">Bark spider</name>
    <name type="synonym">Caerostris bankana</name>
    <dbReference type="NCBI Taxonomy" id="172846"/>
    <lineage>
        <taxon>Eukaryota</taxon>
        <taxon>Metazoa</taxon>
        <taxon>Ecdysozoa</taxon>
        <taxon>Arthropoda</taxon>
        <taxon>Chelicerata</taxon>
        <taxon>Arachnida</taxon>
        <taxon>Araneae</taxon>
        <taxon>Araneomorphae</taxon>
        <taxon>Entelegynae</taxon>
        <taxon>Araneoidea</taxon>
        <taxon>Araneidae</taxon>
        <taxon>Caerostris</taxon>
    </lineage>
</organism>
<comment type="function">
    <text evidence="10">Putative receptor whose ligand is not yet known.</text>
</comment>
<dbReference type="InterPro" id="IPR035500">
    <property type="entry name" value="NHR-like_dom_sf"/>
</dbReference>
<evidence type="ECO:0000256" key="7">
    <source>
        <dbReference type="ARBA" id="ARBA00023163"/>
    </source>
</evidence>
<keyword evidence="6 13" id="KW-0238">DNA-binding</keyword>
<evidence type="ECO:0000256" key="1">
    <source>
        <dbReference type="ARBA" id="ARBA00004123"/>
    </source>
</evidence>
<dbReference type="SUPFAM" id="SSF57716">
    <property type="entry name" value="Glucocorticoid receptor-like (DNA-binding domain)"/>
    <property type="match status" value="1"/>
</dbReference>
<keyword evidence="7 13" id="KW-0804">Transcription</keyword>
<dbReference type="PRINTS" id="PR00398">
    <property type="entry name" value="STRDHORMONER"/>
</dbReference>
<dbReference type="SMART" id="SM00430">
    <property type="entry name" value="HOLI"/>
    <property type="match status" value="1"/>
</dbReference>
<dbReference type="SUPFAM" id="SSF48508">
    <property type="entry name" value="Nuclear receptor ligand-binding domain"/>
    <property type="match status" value="1"/>
</dbReference>
<dbReference type="Pfam" id="PF00104">
    <property type="entry name" value="Hormone_recep"/>
    <property type="match status" value="1"/>
</dbReference>
<dbReference type="InterPro" id="IPR001628">
    <property type="entry name" value="Znf_hrmn_rcpt"/>
</dbReference>
<dbReference type="Proteomes" id="UP001054945">
    <property type="component" value="Unassembled WGS sequence"/>
</dbReference>
<evidence type="ECO:0000256" key="4">
    <source>
        <dbReference type="ARBA" id="ARBA00022833"/>
    </source>
</evidence>
<feature type="domain" description="Nuclear receptor" evidence="15">
    <location>
        <begin position="4"/>
        <end position="79"/>
    </location>
</feature>
<evidence type="ECO:0000313" key="17">
    <source>
        <dbReference type="EMBL" id="GIY69899.1"/>
    </source>
</evidence>
<dbReference type="EMBL" id="BPLR01014607">
    <property type="protein sequence ID" value="GIY69899.1"/>
    <property type="molecule type" value="Genomic_DNA"/>
</dbReference>
<evidence type="ECO:0000256" key="14">
    <source>
        <dbReference type="SAM" id="MobiDB-lite"/>
    </source>
</evidence>
<dbReference type="PANTHER" id="PTHR45805">
    <property type="entry name" value="NUCLEAR HORMONE RECEPTOR HR3-RELATED"/>
    <property type="match status" value="1"/>
</dbReference>
<evidence type="ECO:0000259" key="15">
    <source>
        <dbReference type="PROSITE" id="PS51030"/>
    </source>
</evidence>
<feature type="region of interest" description="Disordered" evidence="14">
    <location>
        <begin position="103"/>
        <end position="122"/>
    </location>
</feature>
<keyword evidence="4 13" id="KW-0862">Zinc</keyword>
<dbReference type="InterPro" id="IPR001723">
    <property type="entry name" value="Nuclear_hrmn_rcpt"/>
</dbReference>
<protein>
    <recommendedName>
        <fullName evidence="11">Probable nuclear hormone receptor HR3</fullName>
    </recommendedName>
    <alternativeName>
        <fullName evidence="12">Nuclear receptor subfamily 1 group F member 4</fullName>
    </alternativeName>
</protein>
<evidence type="ECO:0000259" key="16">
    <source>
        <dbReference type="PROSITE" id="PS51843"/>
    </source>
</evidence>
<dbReference type="SMART" id="SM00399">
    <property type="entry name" value="ZnF_C4"/>
    <property type="match status" value="1"/>
</dbReference>
<comment type="similarity">
    <text evidence="13">Belongs to the nuclear hormone receptor family.</text>
</comment>
<dbReference type="InterPro" id="IPR013088">
    <property type="entry name" value="Znf_NHR/GATA"/>
</dbReference>
<keyword evidence="8 13" id="KW-0675">Receptor</keyword>
<evidence type="ECO:0000256" key="3">
    <source>
        <dbReference type="ARBA" id="ARBA00022771"/>
    </source>
</evidence>
<dbReference type="Gene3D" id="1.10.565.10">
    <property type="entry name" value="Retinoid X Receptor"/>
    <property type="match status" value="2"/>
</dbReference>
<dbReference type="GO" id="GO:0005634">
    <property type="term" value="C:nucleus"/>
    <property type="evidence" value="ECO:0007669"/>
    <property type="project" value="UniProtKB-SubCell"/>
</dbReference>
<feature type="domain" description="NR LBD" evidence="16">
    <location>
        <begin position="164"/>
        <end position="392"/>
    </location>
</feature>
<dbReference type="PROSITE" id="PS00031">
    <property type="entry name" value="NUCLEAR_REC_DBD_1"/>
    <property type="match status" value="1"/>
</dbReference>
<keyword evidence="18" id="KW-1185">Reference proteome</keyword>
<dbReference type="PROSITE" id="PS51030">
    <property type="entry name" value="NUCLEAR_REC_DBD_2"/>
    <property type="match status" value="1"/>
</dbReference>
<evidence type="ECO:0000256" key="11">
    <source>
        <dbReference type="ARBA" id="ARBA00072676"/>
    </source>
</evidence>
<accession>A0AAV4VJ80</accession>
<dbReference type="AlphaFoldDB" id="A0AAV4VJ80"/>
<dbReference type="PRINTS" id="PR00047">
    <property type="entry name" value="STROIDFINGER"/>
</dbReference>
<dbReference type="Gene3D" id="3.30.50.10">
    <property type="entry name" value="Erythroid Transcription Factor GATA-1, subunit A"/>
    <property type="match status" value="1"/>
</dbReference>
<evidence type="ECO:0000256" key="10">
    <source>
        <dbReference type="ARBA" id="ARBA00055215"/>
    </source>
</evidence>
<reference evidence="17 18" key="1">
    <citation type="submission" date="2021-06" db="EMBL/GenBank/DDBJ databases">
        <title>Caerostris extrusa draft genome.</title>
        <authorList>
            <person name="Kono N."/>
            <person name="Arakawa K."/>
        </authorList>
    </citation>
    <scope>NUCLEOTIDE SEQUENCE [LARGE SCALE GENOMIC DNA]</scope>
</reference>
<gene>
    <name evidence="17" type="primary">Hr3</name>
    <name evidence="17" type="ORF">CEXT_475781</name>
</gene>
<evidence type="ECO:0000256" key="13">
    <source>
        <dbReference type="RuleBase" id="RU004334"/>
    </source>
</evidence>
<feature type="non-terminal residue" evidence="17">
    <location>
        <position position="1"/>
    </location>
</feature>
<comment type="subcellular location">
    <subcellularLocation>
        <location evidence="1 13">Nucleus</location>
    </subcellularLocation>
</comment>
<evidence type="ECO:0000256" key="2">
    <source>
        <dbReference type="ARBA" id="ARBA00022723"/>
    </source>
</evidence>